<feature type="region of interest" description="Disordered" evidence="3">
    <location>
        <begin position="864"/>
        <end position="891"/>
    </location>
</feature>
<dbReference type="AlphaFoldDB" id="A0A6G1GNV2"/>
<dbReference type="Proteomes" id="UP000800041">
    <property type="component" value="Unassembled WGS sequence"/>
</dbReference>
<dbReference type="CDD" id="cd00082">
    <property type="entry name" value="HisKA"/>
    <property type="match status" value="1"/>
</dbReference>
<feature type="region of interest" description="Disordered" evidence="3">
    <location>
        <begin position="940"/>
        <end position="1027"/>
    </location>
</feature>
<dbReference type="PRINTS" id="PR00344">
    <property type="entry name" value="BCTRLSENSOR"/>
</dbReference>
<feature type="domain" description="Histidine kinase" evidence="4">
    <location>
        <begin position="540"/>
        <end position="815"/>
    </location>
</feature>
<dbReference type="SMART" id="SM00091">
    <property type="entry name" value="PAS"/>
    <property type="match status" value="1"/>
</dbReference>
<evidence type="ECO:0000313" key="7">
    <source>
        <dbReference type="EMBL" id="KAF1982437.1"/>
    </source>
</evidence>
<dbReference type="CDD" id="cd00130">
    <property type="entry name" value="PAS"/>
    <property type="match status" value="1"/>
</dbReference>
<keyword evidence="8" id="KW-1185">Reference proteome</keyword>
<dbReference type="SUPFAM" id="SSF52172">
    <property type="entry name" value="CheY-like"/>
    <property type="match status" value="2"/>
</dbReference>
<dbReference type="SUPFAM" id="SSF55785">
    <property type="entry name" value="PYP-like sensor domain (PAS domain)"/>
    <property type="match status" value="1"/>
</dbReference>
<feature type="compositionally biased region" description="Polar residues" evidence="3">
    <location>
        <begin position="946"/>
        <end position="968"/>
    </location>
</feature>
<feature type="domain" description="PAS" evidence="6">
    <location>
        <begin position="387"/>
        <end position="457"/>
    </location>
</feature>
<evidence type="ECO:0000259" key="4">
    <source>
        <dbReference type="PROSITE" id="PS50109"/>
    </source>
</evidence>
<organism evidence="7 8">
    <name type="scientific">Aulographum hederae CBS 113979</name>
    <dbReference type="NCBI Taxonomy" id="1176131"/>
    <lineage>
        <taxon>Eukaryota</taxon>
        <taxon>Fungi</taxon>
        <taxon>Dikarya</taxon>
        <taxon>Ascomycota</taxon>
        <taxon>Pezizomycotina</taxon>
        <taxon>Dothideomycetes</taxon>
        <taxon>Pleosporomycetidae</taxon>
        <taxon>Aulographales</taxon>
        <taxon>Aulographaceae</taxon>
    </lineage>
</organism>
<dbReference type="PANTHER" id="PTHR43719:SF30">
    <property type="entry name" value="TWO-COMPONENT SYSTEM RESPONSE REGULATOR"/>
    <property type="match status" value="1"/>
</dbReference>
<dbReference type="InterPro" id="IPR005467">
    <property type="entry name" value="His_kinase_dom"/>
</dbReference>
<evidence type="ECO:0000259" key="6">
    <source>
        <dbReference type="PROSITE" id="PS50112"/>
    </source>
</evidence>
<dbReference type="InterPro" id="IPR036890">
    <property type="entry name" value="HATPase_C_sf"/>
</dbReference>
<name>A0A6G1GNV2_9PEZI</name>
<feature type="modified residue" description="4-aspartylphosphate" evidence="2">
    <location>
        <position position="1035"/>
    </location>
</feature>
<feature type="compositionally biased region" description="Polar residues" evidence="3">
    <location>
        <begin position="1005"/>
        <end position="1021"/>
    </location>
</feature>
<dbReference type="SMART" id="SM00448">
    <property type="entry name" value="REC"/>
    <property type="match status" value="1"/>
</dbReference>
<dbReference type="Gene3D" id="3.40.50.2300">
    <property type="match status" value="1"/>
</dbReference>
<evidence type="ECO:0000313" key="8">
    <source>
        <dbReference type="Proteomes" id="UP000800041"/>
    </source>
</evidence>
<keyword evidence="1 2" id="KW-0597">Phosphoprotein</keyword>
<dbReference type="CDD" id="cd17546">
    <property type="entry name" value="REC_hyHK_CKI1_RcsC-like"/>
    <property type="match status" value="1"/>
</dbReference>
<dbReference type="Gene3D" id="1.10.287.130">
    <property type="match status" value="1"/>
</dbReference>
<dbReference type="EMBL" id="ML977184">
    <property type="protein sequence ID" value="KAF1982437.1"/>
    <property type="molecule type" value="Genomic_DNA"/>
</dbReference>
<dbReference type="InterPro" id="IPR050956">
    <property type="entry name" value="2C_system_His_kinase"/>
</dbReference>
<dbReference type="PROSITE" id="PS50112">
    <property type="entry name" value="PAS"/>
    <property type="match status" value="1"/>
</dbReference>
<dbReference type="InterPro" id="IPR035965">
    <property type="entry name" value="PAS-like_dom_sf"/>
</dbReference>
<dbReference type="OrthoDB" id="60033at2759"/>
<dbReference type="InterPro" id="IPR011006">
    <property type="entry name" value="CheY-like_superfamily"/>
</dbReference>
<dbReference type="SUPFAM" id="SSF47384">
    <property type="entry name" value="Homodimeric domain of signal transducing histidine kinase"/>
    <property type="match status" value="1"/>
</dbReference>
<dbReference type="Gene3D" id="3.30.565.10">
    <property type="entry name" value="Histidine kinase-like ATPase, C-terminal domain"/>
    <property type="match status" value="1"/>
</dbReference>
<dbReference type="PANTHER" id="PTHR43719">
    <property type="entry name" value="TWO-COMPONENT HISTIDINE KINASE"/>
    <property type="match status" value="1"/>
</dbReference>
<reference evidence="7" key="1">
    <citation type="journal article" date="2020" name="Stud. Mycol.">
        <title>101 Dothideomycetes genomes: a test case for predicting lifestyles and emergence of pathogens.</title>
        <authorList>
            <person name="Haridas S."/>
            <person name="Albert R."/>
            <person name="Binder M."/>
            <person name="Bloem J."/>
            <person name="Labutti K."/>
            <person name="Salamov A."/>
            <person name="Andreopoulos B."/>
            <person name="Baker S."/>
            <person name="Barry K."/>
            <person name="Bills G."/>
            <person name="Bluhm B."/>
            <person name="Cannon C."/>
            <person name="Castanera R."/>
            <person name="Culley D."/>
            <person name="Daum C."/>
            <person name="Ezra D."/>
            <person name="Gonzalez J."/>
            <person name="Henrissat B."/>
            <person name="Kuo A."/>
            <person name="Liang C."/>
            <person name="Lipzen A."/>
            <person name="Lutzoni F."/>
            <person name="Magnuson J."/>
            <person name="Mondo S."/>
            <person name="Nolan M."/>
            <person name="Ohm R."/>
            <person name="Pangilinan J."/>
            <person name="Park H.-J."/>
            <person name="Ramirez L."/>
            <person name="Alfaro M."/>
            <person name="Sun H."/>
            <person name="Tritt A."/>
            <person name="Yoshinaga Y."/>
            <person name="Zwiers L.-H."/>
            <person name="Turgeon B."/>
            <person name="Goodwin S."/>
            <person name="Spatafora J."/>
            <person name="Crous P."/>
            <person name="Grigoriev I."/>
        </authorList>
    </citation>
    <scope>NUCLEOTIDE SEQUENCE</scope>
    <source>
        <strain evidence="7">CBS 113979</strain>
    </source>
</reference>
<dbReference type="Pfam" id="PF00512">
    <property type="entry name" value="HisKA"/>
    <property type="match status" value="1"/>
</dbReference>
<dbReference type="InterPro" id="IPR013655">
    <property type="entry name" value="PAS_fold_3"/>
</dbReference>
<proteinExistence type="predicted"/>
<dbReference type="Pfam" id="PF00072">
    <property type="entry name" value="Response_reg"/>
    <property type="match status" value="1"/>
</dbReference>
<protein>
    <submittedName>
        <fullName evidence="7">Uncharacterized protein</fullName>
    </submittedName>
</protein>
<dbReference type="Pfam" id="PF02518">
    <property type="entry name" value="HATPase_c"/>
    <property type="match status" value="1"/>
</dbReference>
<evidence type="ECO:0000256" key="1">
    <source>
        <dbReference type="ARBA" id="ARBA00022553"/>
    </source>
</evidence>
<feature type="compositionally biased region" description="Basic and acidic residues" evidence="3">
    <location>
        <begin position="1111"/>
        <end position="1142"/>
    </location>
</feature>
<evidence type="ECO:0000259" key="5">
    <source>
        <dbReference type="PROSITE" id="PS50110"/>
    </source>
</evidence>
<dbReference type="SUPFAM" id="SSF55874">
    <property type="entry name" value="ATPase domain of HSP90 chaperone/DNA topoisomerase II/histidine kinase"/>
    <property type="match status" value="1"/>
</dbReference>
<sequence>MNSSNHPPIFDWTRNPPPPNLTPFQQFTRHVDWEKSPLGPMDQWSSQLRQTVLMMIADPNPVVLYWGEEMTTIYNEAYVPLIGPRHPVQGQDPKLVFPDIWHHFDKIIREGMRTGKAHVGENQLLPFNRFGYLEETYFNWKFLPMIGEEGYVIASYVIPTEVTREVISDRRMRSLRQLGVQMNNAKSMREFWTGLLRGMEPNKEDMPLLMLYSTDSSSPRRSPAEDDITCALECCLGIHGGHPAAPQRVRLSVEATGLSAIFRNSITKTGPVLFKRGDPLLPYDMFDGVSWRGFGVPCEEFLACDIRSGRGSLIGFMFIGLNPWKRFDSDFLDFITLINEQITSPHVSALLLAEEIRRSDHEAQLAAIQRAELSNQLLEMTRDYEHSELRYRNFAHHAPLGVALVNADGYMKYMNEAWFTLTSQDRNDLHPRPWLKTVHPDDVGKIDAFFDDLLNGGGPLTIETRLNRPYTVDGEEAITDGHSAWILASGYAEMDGSGSFHNVVCWITDISAQKAAARGLTIKMEEALELKKQRENFIDMISHEVRNPLSAVMHCSEDIANSLSLISSVILPQDHRSMESIQNAIENANTIAYCVQHQKRIIDDVLTLSKLDSSLLTICPVVTKPVGTVRAALKLFEQELSTGDIHMDIVEDDSLHEMKIDYALLDPSRFLQVLINLATNAIKFTRNHDVRRVTIHLSASMDRPTNCSIERGIKFLPSHPMSRQRSCKLNDNYGQPFYFSVAVSDTGKGLSQSEQTRLFRRFEQGSPKTYVKYGGSGLGLWISRGIVEMMGGDIGVASEGEGKGSTFFFYIQAQRAPKPANENDDAMNLERNIPSMALGSNATSATVELLPPQQVENTIEIDESATKSVPSPKLERSKPSQQAPQAERRPSKVLVVEDNLINQRVLSRSLKSRGYVVAVANHGFEALARLYETSAYKGDSAKATRSHSPSSPQDTQAYSHSASTSPQNFPFPANNSRASPRGTSRSRRSRPSPNRTTSVTSTTSINLNRSRSHSTQPSPSETMPKEPPFDVILLDVEMPHMNGITCIRQIRSLESQGLLEGHTAVVAVTANVRTEQIKGALEAGMDGVTSKPYRMDELLGEIERVWNKVGKAGEEGTDGVGRDVDVDGDGDGGREKRWKGDGVADPGG</sequence>
<dbReference type="GO" id="GO:0000155">
    <property type="term" value="F:phosphorelay sensor kinase activity"/>
    <property type="evidence" value="ECO:0007669"/>
    <property type="project" value="InterPro"/>
</dbReference>
<dbReference type="Gene3D" id="3.30.450.20">
    <property type="entry name" value="PAS domain"/>
    <property type="match status" value="2"/>
</dbReference>
<feature type="compositionally biased region" description="Low complexity" evidence="3">
    <location>
        <begin position="991"/>
        <end position="1004"/>
    </location>
</feature>
<dbReference type="PROSITE" id="PS50109">
    <property type="entry name" value="HIS_KIN"/>
    <property type="match status" value="1"/>
</dbReference>
<feature type="domain" description="Response regulatory" evidence="5">
    <location>
        <begin position="892"/>
        <end position="1106"/>
    </location>
</feature>
<dbReference type="InterPro" id="IPR003661">
    <property type="entry name" value="HisK_dim/P_dom"/>
</dbReference>
<evidence type="ECO:0000256" key="2">
    <source>
        <dbReference type="PROSITE-ProRule" id="PRU00169"/>
    </source>
</evidence>
<dbReference type="InterPro" id="IPR001789">
    <property type="entry name" value="Sig_transdc_resp-reg_receiver"/>
</dbReference>
<dbReference type="InterPro" id="IPR004358">
    <property type="entry name" value="Sig_transdc_His_kin-like_C"/>
</dbReference>
<accession>A0A6G1GNV2</accession>
<dbReference type="SMART" id="SM00388">
    <property type="entry name" value="HisKA"/>
    <property type="match status" value="1"/>
</dbReference>
<dbReference type="InterPro" id="IPR003594">
    <property type="entry name" value="HATPase_dom"/>
</dbReference>
<dbReference type="InterPro" id="IPR036097">
    <property type="entry name" value="HisK_dim/P_sf"/>
</dbReference>
<dbReference type="SMART" id="SM00387">
    <property type="entry name" value="HATPase_c"/>
    <property type="match status" value="1"/>
</dbReference>
<dbReference type="PROSITE" id="PS50110">
    <property type="entry name" value="RESPONSE_REGULATORY"/>
    <property type="match status" value="1"/>
</dbReference>
<feature type="region of interest" description="Disordered" evidence="3">
    <location>
        <begin position="1111"/>
        <end position="1148"/>
    </location>
</feature>
<dbReference type="InterPro" id="IPR000014">
    <property type="entry name" value="PAS"/>
</dbReference>
<gene>
    <name evidence="7" type="ORF">K402DRAFT_424545</name>
</gene>
<evidence type="ECO:0000256" key="3">
    <source>
        <dbReference type="SAM" id="MobiDB-lite"/>
    </source>
</evidence>
<dbReference type="Pfam" id="PF08447">
    <property type="entry name" value="PAS_3"/>
    <property type="match status" value="1"/>
</dbReference>
<dbReference type="NCBIfam" id="TIGR00229">
    <property type="entry name" value="sensory_box"/>
    <property type="match status" value="1"/>
</dbReference>